<dbReference type="SUPFAM" id="SSF81301">
    <property type="entry name" value="Nucleotidyltransferase"/>
    <property type="match status" value="1"/>
</dbReference>
<feature type="region of interest" description="Disordered" evidence="1">
    <location>
        <begin position="190"/>
        <end position="271"/>
    </location>
</feature>
<dbReference type="EMBL" id="CAJVQB010000005">
    <property type="protein sequence ID" value="CAG8456646.1"/>
    <property type="molecule type" value="Genomic_DNA"/>
</dbReference>
<dbReference type="CDD" id="cd05403">
    <property type="entry name" value="NT_KNTase_like"/>
    <property type="match status" value="1"/>
</dbReference>
<feature type="compositionally biased region" description="Pro residues" evidence="1">
    <location>
        <begin position="211"/>
        <end position="231"/>
    </location>
</feature>
<evidence type="ECO:0000259" key="2">
    <source>
        <dbReference type="Pfam" id="PF01909"/>
    </source>
</evidence>
<gene>
    <name evidence="3" type="ORF">GMARGA_LOCUS91</name>
</gene>
<sequence length="494" mass="54718">MLQIENRHRKIIHSILSKYPYQFYAYGSRVKNQAKKYSDLDICFHGKIPWNVLNHIQEDLEESDLPFKVELGLAWKASNPNAEAKFKEIGEAYAKLDPNSNVNDVFADESGLSPEELDKIIVALSRLKATANIYEYLNTFGFEYKKNEAGLDQILLTQKKGRIAVEDYLKQKGVSDYDLNESLKLSTSGAITDFRGTSSKAGTSNPGQGPTTPPSSPPPSQQPPSNPPPPGNNNQSPNQSPPVNTPPPPSNGNPNPSNNNPGSQGNNTDEKIDKLNDKKKIEDFAQEVIKEIDRQAQARKKAQKEEKLPLLAKLAIGGVKKRKIILDNYSQPSQQVELAELKKKNNYLEKCLFSGQQSCLITVAAANILCSSLEGKSCQSAQELIINCQNMIEKKEYNLENCPDLQAFSDISKFPHRIECIKLVLRGFIFNLAGSSSADLIISSFSLNCLIKFLSGRRWRLEGDGVGEAGGVSGKLDWSLFSVPFVLVPVEFSR</sequence>
<evidence type="ECO:0000256" key="1">
    <source>
        <dbReference type="SAM" id="MobiDB-lite"/>
    </source>
</evidence>
<dbReference type="Gene3D" id="3.30.460.10">
    <property type="entry name" value="Beta Polymerase, domain 2"/>
    <property type="match status" value="1"/>
</dbReference>
<dbReference type="SUPFAM" id="SSF82649">
    <property type="entry name" value="SufE/NifU"/>
    <property type="match status" value="1"/>
</dbReference>
<accession>A0ABM8VVH6</accession>
<evidence type="ECO:0000313" key="4">
    <source>
        <dbReference type="Proteomes" id="UP000789901"/>
    </source>
</evidence>
<keyword evidence="4" id="KW-1185">Reference proteome</keyword>
<name>A0ABM8VVH6_GIGMA</name>
<dbReference type="InterPro" id="IPR002934">
    <property type="entry name" value="Polymerase_NTP_transf_dom"/>
</dbReference>
<comment type="caution">
    <text evidence="3">The sequence shown here is derived from an EMBL/GenBank/DDBJ whole genome shotgun (WGS) entry which is preliminary data.</text>
</comment>
<evidence type="ECO:0000313" key="3">
    <source>
        <dbReference type="EMBL" id="CAG8456646.1"/>
    </source>
</evidence>
<feature type="domain" description="Polymerase nucleotidyl transferase" evidence="2">
    <location>
        <begin position="10"/>
        <end position="68"/>
    </location>
</feature>
<dbReference type="Gene3D" id="3.90.1010.10">
    <property type="match status" value="1"/>
</dbReference>
<dbReference type="Pfam" id="PF01909">
    <property type="entry name" value="NTP_transf_2"/>
    <property type="match status" value="1"/>
</dbReference>
<feature type="compositionally biased region" description="Pro residues" evidence="1">
    <location>
        <begin position="239"/>
        <end position="251"/>
    </location>
</feature>
<dbReference type="Proteomes" id="UP000789901">
    <property type="component" value="Unassembled WGS sequence"/>
</dbReference>
<protein>
    <submittedName>
        <fullName evidence="3">27239_t:CDS:1</fullName>
    </submittedName>
</protein>
<feature type="compositionally biased region" description="Low complexity" evidence="1">
    <location>
        <begin position="252"/>
        <end position="267"/>
    </location>
</feature>
<reference evidence="3 4" key="1">
    <citation type="submission" date="2021-06" db="EMBL/GenBank/DDBJ databases">
        <authorList>
            <person name="Kallberg Y."/>
            <person name="Tangrot J."/>
            <person name="Rosling A."/>
        </authorList>
    </citation>
    <scope>NUCLEOTIDE SEQUENCE [LARGE SCALE GENOMIC DNA]</scope>
    <source>
        <strain evidence="3 4">120-4 pot B 10/14</strain>
    </source>
</reference>
<organism evidence="3 4">
    <name type="scientific">Gigaspora margarita</name>
    <dbReference type="NCBI Taxonomy" id="4874"/>
    <lineage>
        <taxon>Eukaryota</taxon>
        <taxon>Fungi</taxon>
        <taxon>Fungi incertae sedis</taxon>
        <taxon>Mucoromycota</taxon>
        <taxon>Glomeromycotina</taxon>
        <taxon>Glomeromycetes</taxon>
        <taxon>Diversisporales</taxon>
        <taxon>Gigasporaceae</taxon>
        <taxon>Gigaspora</taxon>
    </lineage>
</organism>
<feature type="compositionally biased region" description="Polar residues" evidence="1">
    <location>
        <begin position="190"/>
        <end position="201"/>
    </location>
</feature>
<proteinExistence type="predicted"/>
<dbReference type="InterPro" id="IPR043519">
    <property type="entry name" value="NT_sf"/>
</dbReference>